<accession>A0ABT2YLQ3</accession>
<sequence length="68" mass="7932">MKLDQQCQDRYADKGPFDDRNRHPQLNVELHQRLMLEGGLKPSTLVSAMLALQRIRRLREDEAQESGQ</sequence>
<dbReference type="EMBL" id="JAJIRN010000012">
    <property type="protein sequence ID" value="MCV2371006.1"/>
    <property type="molecule type" value="Genomic_DNA"/>
</dbReference>
<gene>
    <name evidence="2" type="ORF">LNV07_23200</name>
</gene>
<feature type="region of interest" description="Disordered" evidence="1">
    <location>
        <begin position="1"/>
        <end position="22"/>
    </location>
</feature>
<evidence type="ECO:0000256" key="1">
    <source>
        <dbReference type="SAM" id="MobiDB-lite"/>
    </source>
</evidence>
<organism evidence="2 3">
    <name type="scientific">Roseateles oligotrophus</name>
    <dbReference type="NCBI Taxonomy" id="1769250"/>
    <lineage>
        <taxon>Bacteria</taxon>
        <taxon>Pseudomonadati</taxon>
        <taxon>Pseudomonadota</taxon>
        <taxon>Betaproteobacteria</taxon>
        <taxon>Burkholderiales</taxon>
        <taxon>Sphaerotilaceae</taxon>
        <taxon>Roseateles</taxon>
    </lineage>
</organism>
<feature type="compositionally biased region" description="Basic and acidic residues" evidence="1">
    <location>
        <begin position="10"/>
        <end position="22"/>
    </location>
</feature>
<reference evidence="2 3" key="1">
    <citation type="submission" date="2021-11" db="EMBL/GenBank/DDBJ databases">
        <authorList>
            <person name="Liang Q."/>
            <person name="Mou H."/>
            <person name="Liu Z."/>
        </authorList>
    </citation>
    <scope>NUCLEOTIDE SEQUENCE [LARGE SCALE GENOMIC DNA]</scope>
    <source>
        <strain evidence="2 3">CHU3</strain>
    </source>
</reference>
<proteinExistence type="predicted"/>
<dbReference type="RefSeq" id="WP_263573590.1">
    <property type="nucleotide sequence ID" value="NZ_JAJIRN010000012.1"/>
</dbReference>
<evidence type="ECO:0000313" key="2">
    <source>
        <dbReference type="EMBL" id="MCV2371006.1"/>
    </source>
</evidence>
<comment type="caution">
    <text evidence="2">The sequence shown here is derived from an EMBL/GenBank/DDBJ whole genome shotgun (WGS) entry which is preliminary data.</text>
</comment>
<keyword evidence="3" id="KW-1185">Reference proteome</keyword>
<dbReference type="Proteomes" id="UP001209701">
    <property type="component" value="Unassembled WGS sequence"/>
</dbReference>
<evidence type="ECO:0000313" key="3">
    <source>
        <dbReference type="Proteomes" id="UP001209701"/>
    </source>
</evidence>
<protein>
    <submittedName>
        <fullName evidence="2">Uncharacterized protein</fullName>
    </submittedName>
</protein>
<name>A0ABT2YLQ3_9BURK</name>